<name>A0ABY6JPY9_9GAMM</name>
<proteinExistence type="predicted"/>
<keyword evidence="3" id="KW-0255">Endonuclease</keyword>
<evidence type="ECO:0000313" key="4">
    <source>
        <dbReference type="Proteomes" id="UP001163082"/>
    </source>
</evidence>
<dbReference type="Pfam" id="PF08721">
    <property type="entry name" value="Tn7_Tnp_TnsA_C"/>
    <property type="match status" value="1"/>
</dbReference>
<protein>
    <submittedName>
        <fullName evidence="3">TnsA endonuclease N-terminal domain-containing protein</fullName>
    </submittedName>
</protein>
<dbReference type="EMBL" id="CP080627">
    <property type="protein sequence ID" value="UYV18987.1"/>
    <property type="molecule type" value="Genomic_DNA"/>
</dbReference>
<keyword evidence="3" id="KW-0378">Hydrolase</keyword>
<evidence type="ECO:0000259" key="2">
    <source>
        <dbReference type="Pfam" id="PF08722"/>
    </source>
</evidence>
<gene>
    <name evidence="3" type="ORF">K1Y77_16325</name>
</gene>
<dbReference type="Pfam" id="PF08722">
    <property type="entry name" value="Tn7_TnsA-like_N"/>
    <property type="match status" value="1"/>
</dbReference>
<sequence length="225" mass="26771">MTLPTFVRKIGPTRRSVSGFYAFRGEESIAFESTLERDFLVKADFDLNVLGVISQPCEIPFHHPVTARRYTYTPDYLVYYRLGSRHYDDYPKPLLVEVKPQAKWQEHWRDWSPKWKAALRHAQNEGWSFRIHDESRIRDKTFENITFLTRYKRMVFPHEESHEVLKTVREMGAASLDYLLARHFMGIYRAEGISHLWHLLATRQLDCDIAQPFSPFSEVWIPDYE</sequence>
<organism evidence="3 4">
    <name type="scientific">Halomonas qaidamensis</name>
    <dbReference type="NCBI Taxonomy" id="2866211"/>
    <lineage>
        <taxon>Bacteria</taxon>
        <taxon>Pseudomonadati</taxon>
        <taxon>Pseudomonadota</taxon>
        <taxon>Gammaproteobacteria</taxon>
        <taxon>Oceanospirillales</taxon>
        <taxon>Halomonadaceae</taxon>
        <taxon>Halomonas</taxon>
    </lineage>
</organism>
<evidence type="ECO:0000313" key="3">
    <source>
        <dbReference type="EMBL" id="UYV18987.1"/>
    </source>
</evidence>
<evidence type="ECO:0000259" key="1">
    <source>
        <dbReference type="Pfam" id="PF08721"/>
    </source>
</evidence>
<keyword evidence="3" id="KW-0540">Nuclease</keyword>
<keyword evidence="4" id="KW-1185">Reference proteome</keyword>
<dbReference type="Proteomes" id="UP001163082">
    <property type="component" value="Chromosome"/>
</dbReference>
<dbReference type="InterPro" id="IPR014833">
    <property type="entry name" value="TnsA_N"/>
</dbReference>
<reference evidence="3 4" key="1">
    <citation type="journal article" date="2022" name="Antonie Van Leeuwenhoek">
        <title>Whole genome sequencing of the halophilic Halomonas qaidamensis XH36, a novel species strain with high ectoine production.</title>
        <authorList>
            <person name="Zhang T."/>
            <person name="Cui T."/>
            <person name="Cao Y."/>
            <person name="Li Y."/>
            <person name="Li F."/>
            <person name="Zhu D."/>
            <person name="Xing J."/>
        </authorList>
    </citation>
    <scope>NUCLEOTIDE SEQUENCE [LARGE SCALE GENOMIC DNA]</scope>
    <source>
        <strain evidence="3 4">XH36</strain>
    </source>
</reference>
<dbReference type="InterPro" id="IPR014832">
    <property type="entry name" value="TnsA_C"/>
</dbReference>
<dbReference type="RefSeq" id="WP_264429596.1">
    <property type="nucleotide sequence ID" value="NZ_CP080627.1"/>
</dbReference>
<accession>A0ABY6JPY9</accession>
<feature type="domain" description="TnsA endonuclease N-terminal" evidence="2">
    <location>
        <begin position="48"/>
        <end position="134"/>
    </location>
</feature>
<dbReference type="GO" id="GO:0004519">
    <property type="term" value="F:endonuclease activity"/>
    <property type="evidence" value="ECO:0007669"/>
    <property type="project" value="UniProtKB-KW"/>
</dbReference>
<feature type="domain" description="TnsA endonuclease C-terminal" evidence="1">
    <location>
        <begin position="137"/>
        <end position="209"/>
    </location>
</feature>